<dbReference type="RefSeq" id="WP_172432022.1">
    <property type="nucleotide sequence ID" value="NZ_OBDZ01000063.1"/>
</dbReference>
<dbReference type="Pfam" id="PF01381">
    <property type="entry name" value="HTH_3"/>
    <property type="match status" value="1"/>
</dbReference>
<organism evidence="3 4">
    <name type="scientific">Orenia metallireducens</name>
    <dbReference type="NCBI Taxonomy" id="1413210"/>
    <lineage>
        <taxon>Bacteria</taxon>
        <taxon>Bacillati</taxon>
        <taxon>Bacillota</taxon>
        <taxon>Clostridia</taxon>
        <taxon>Halanaerobiales</taxon>
        <taxon>Halobacteroidaceae</taxon>
        <taxon>Orenia</taxon>
    </lineage>
</organism>
<dbReference type="GO" id="GO:0003677">
    <property type="term" value="F:DNA binding"/>
    <property type="evidence" value="ECO:0007669"/>
    <property type="project" value="UniProtKB-KW"/>
</dbReference>
<evidence type="ECO:0000259" key="2">
    <source>
        <dbReference type="PROSITE" id="PS50943"/>
    </source>
</evidence>
<keyword evidence="1 3" id="KW-0238">DNA-binding</keyword>
<feature type="domain" description="HTH cro/C1-type" evidence="2">
    <location>
        <begin position="6"/>
        <end position="60"/>
    </location>
</feature>
<sequence>MFSKRLKELRTQKGIYQKELAEVLGVSRPTITQYEQGKRNPDTDMLNNIADYFEVSVDYLLGRTNKKNEMAKLEKIAPKGTLELLNEEELEFLLEIANDNQRQVLLRESRGLTDSDLAKAIKIIKAFAEEEDK</sequence>
<dbReference type="Gene3D" id="1.10.260.40">
    <property type="entry name" value="lambda repressor-like DNA-binding domains"/>
    <property type="match status" value="1"/>
</dbReference>
<evidence type="ECO:0000256" key="1">
    <source>
        <dbReference type="ARBA" id="ARBA00023125"/>
    </source>
</evidence>
<reference evidence="4" key="1">
    <citation type="submission" date="2017-09" db="EMBL/GenBank/DDBJ databases">
        <authorList>
            <person name="Varghese N."/>
            <person name="Submissions S."/>
        </authorList>
    </citation>
    <scope>NUCLEOTIDE SEQUENCE [LARGE SCALE GENOMIC DNA]</scope>
    <source>
        <strain evidence="4">MSL47</strain>
    </source>
</reference>
<dbReference type="SMART" id="SM00530">
    <property type="entry name" value="HTH_XRE"/>
    <property type="match status" value="1"/>
</dbReference>
<dbReference type="SUPFAM" id="SSF47413">
    <property type="entry name" value="lambda repressor-like DNA-binding domains"/>
    <property type="match status" value="1"/>
</dbReference>
<dbReference type="EMBL" id="OBDZ01000063">
    <property type="protein sequence ID" value="SNY47999.1"/>
    <property type="molecule type" value="Genomic_DNA"/>
</dbReference>
<proteinExistence type="predicted"/>
<dbReference type="PROSITE" id="PS50943">
    <property type="entry name" value="HTH_CROC1"/>
    <property type="match status" value="1"/>
</dbReference>
<dbReference type="PANTHER" id="PTHR46558:SF11">
    <property type="entry name" value="HTH-TYPE TRANSCRIPTIONAL REGULATOR XRE"/>
    <property type="match status" value="1"/>
</dbReference>
<evidence type="ECO:0000313" key="4">
    <source>
        <dbReference type="Proteomes" id="UP000219573"/>
    </source>
</evidence>
<evidence type="ECO:0000313" key="3">
    <source>
        <dbReference type="EMBL" id="SNY47999.1"/>
    </source>
</evidence>
<dbReference type="AlphaFoldDB" id="A0A285IJ39"/>
<dbReference type="PANTHER" id="PTHR46558">
    <property type="entry name" value="TRACRIPTIONAL REGULATORY PROTEIN-RELATED-RELATED"/>
    <property type="match status" value="1"/>
</dbReference>
<keyword evidence="4" id="KW-1185">Reference proteome</keyword>
<accession>A0A285IJ39</accession>
<gene>
    <name evidence="3" type="ORF">SAMN06265827_1633</name>
</gene>
<dbReference type="CDD" id="cd00093">
    <property type="entry name" value="HTH_XRE"/>
    <property type="match status" value="1"/>
</dbReference>
<name>A0A285IJ39_9FIRM</name>
<dbReference type="InterPro" id="IPR010982">
    <property type="entry name" value="Lambda_DNA-bd_dom_sf"/>
</dbReference>
<dbReference type="Proteomes" id="UP000219573">
    <property type="component" value="Unassembled WGS sequence"/>
</dbReference>
<protein>
    <submittedName>
        <fullName evidence="3">DNA-binding transcriptional regulator, XRE-family HTH domain</fullName>
    </submittedName>
</protein>
<dbReference type="InterPro" id="IPR001387">
    <property type="entry name" value="Cro/C1-type_HTH"/>
</dbReference>